<sequence length="92" mass="10182">MSMKRPENPHFPLVRKVAGNILRPLSVGRFRPESAAVQKRIEDSECGLRIDHIVAQSGMADQQHAPFPAILPGPEIEGLLRQPLQLVLPQAD</sequence>
<comment type="caution">
    <text evidence="1">The sequence shown here is derived from an EMBL/GenBank/DDBJ whole genome shotgun (WGS) entry which is preliminary data.</text>
</comment>
<dbReference type="AlphaFoldDB" id="A0A645FH17"/>
<organism evidence="1">
    <name type="scientific">bioreactor metagenome</name>
    <dbReference type="NCBI Taxonomy" id="1076179"/>
    <lineage>
        <taxon>unclassified sequences</taxon>
        <taxon>metagenomes</taxon>
        <taxon>ecological metagenomes</taxon>
    </lineage>
</organism>
<gene>
    <name evidence="1" type="ORF">SDC9_158876</name>
</gene>
<reference evidence="1" key="1">
    <citation type="submission" date="2019-08" db="EMBL/GenBank/DDBJ databases">
        <authorList>
            <person name="Kucharzyk K."/>
            <person name="Murdoch R.W."/>
            <person name="Higgins S."/>
            <person name="Loffler F."/>
        </authorList>
    </citation>
    <scope>NUCLEOTIDE SEQUENCE</scope>
</reference>
<protein>
    <submittedName>
        <fullName evidence="1">Uncharacterized protein</fullName>
    </submittedName>
</protein>
<evidence type="ECO:0000313" key="1">
    <source>
        <dbReference type="EMBL" id="MPN11573.1"/>
    </source>
</evidence>
<name>A0A645FH17_9ZZZZ</name>
<dbReference type="EMBL" id="VSSQ01057800">
    <property type="protein sequence ID" value="MPN11573.1"/>
    <property type="molecule type" value="Genomic_DNA"/>
</dbReference>
<accession>A0A645FH17</accession>
<proteinExistence type="predicted"/>